<feature type="domain" description="EamA" evidence="8">
    <location>
        <begin position="20"/>
        <end position="151"/>
    </location>
</feature>
<keyword evidence="3" id="KW-1003">Cell membrane</keyword>
<sequence length="323" mass="35798">MFLKKRGGVKLERIKGYYPYLAGIGMASIFGFSFMFTAMGLEVASPLELISYRFLLASIVITLLWAFGVIKLNYRGKDVKPLLLLSLAEPFIYFVFETYGIKYTSSSLSGLMIALIPVAVTILAVIFLNERPSLYQLLFILLSVAGVIFIIFMTGSEGGKSSLLGFLFLLGAVLSAAFYTILARKFSSVFSPIEITFVMMWFGAISFNILNLIEKVIRGDSLSSYFSSVANYKVLIPVLYLGILSSIVAYFLNNYALSKLPASQASVFANLTTVISIIAGVTIRHEVFYWYHVVGAIMILIGVWGTNYFGKAYEIKALSEEIH</sequence>
<reference evidence="9 10" key="2">
    <citation type="journal article" date="2015" name="BMC Genomics">
        <title>Analysis of three genomes within the thermophilic bacterial species Caldanaerobacter subterraneus with a focus on carbon monoxide dehydrogenase evolution and hydrolase diversity.</title>
        <authorList>
            <person name="Sant'Anna F.H."/>
            <person name="Lebedinsky A.V."/>
            <person name="Sokolova T.G."/>
            <person name="Robb F.T."/>
            <person name="Gonzalez J.M."/>
        </authorList>
    </citation>
    <scope>NUCLEOTIDE SEQUENCE [LARGE SCALE GENOMIC DNA]</scope>
    <source>
        <strain evidence="9 10">DSM 12653</strain>
    </source>
</reference>
<evidence type="ECO:0000256" key="5">
    <source>
        <dbReference type="ARBA" id="ARBA00022989"/>
    </source>
</evidence>
<feature type="transmembrane region" description="Helical" evidence="7">
    <location>
        <begin position="265"/>
        <end position="283"/>
    </location>
</feature>
<keyword evidence="5 7" id="KW-1133">Transmembrane helix</keyword>
<dbReference type="Gene3D" id="1.10.3730.20">
    <property type="match status" value="2"/>
</dbReference>
<reference evidence="10" key="3">
    <citation type="submission" date="2015-02" db="EMBL/GenBank/DDBJ databases">
        <title>Genome analysis of three genomes within the thermophilic hydrogenogenic bacterial species Caldanaerobacter subterraneus.</title>
        <authorList>
            <person name="Sant'Anna F.H."/>
            <person name="Lebedinsky A."/>
            <person name="Sokolova T."/>
            <person name="Robb F.T."/>
            <person name="Gonzalez J.M."/>
        </authorList>
    </citation>
    <scope>NUCLEOTIDE SEQUENCE [LARGE SCALE GENOMIC DNA]</scope>
    <source>
        <strain evidence="10">DSM 12653</strain>
    </source>
</reference>
<evidence type="ECO:0000256" key="7">
    <source>
        <dbReference type="SAM" id="Phobius"/>
    </source>
</evidence>
<evidence type="ECO:0000256" key="3">
    <source>
        <dbReference type="ARBA" id="ARBA00022475"/>
    </source>
</evidence>
<name>A0A0F5PJT6_9THEO</name>
<dbReference type="InterPro" id="IPR037185">
    <property type="entry name" value="EmrE-like"/>
</dbReference>
<dbReference type="GO" id="GO:0005886">
    <property type="term" value="C:plasma membrane"/>
    <property type="evidence" value="ECO:0007669"/>
    <property type="project" value="UniProtKB-SubCell"/>
</dbReference>
<feature type="transmembrane region" description="Helical" evidence="7">
    <location>
        <begin position="161"/>
        <end position="183"/>
    </location>
</feature>
<evidence type="ECO:0000256" key="2">
    <source>
        <dbReference type="ARBA" id="ARBA00007362"/>
    </source>
</evidence>
<feature type="transmembrane region" description="Helical" evidence="7">
    <location>
        <begin position="289"/>
        <end position="309"/>
    </location>
</feature>
<feature type="transmembrane region" description="Helical" evidence="7">
    <location>
        <begin position="195"/>
        <end position="214"/>
    </location>
</feature>
<organism evidence="9 10">
    <name type="scientific">Caldanaerobacter subterraneus subsp. pacificus DSM 12653</name>
    <dbReference type="NCBI Taxonomy" id="391606"/>
    <lineage>
        <taxon>Bacteria</taxon>
        <taxon>Bacillati</taxon>
        <taxon>Bacillota</taxon>
        <taxon>Clostridia</taxon>
        <taxon>Thermoanaerobacterales</taxon>
        <taxon>Thermoanaerobacteraceae</taxon>
        <taxon>Caldanaerobacter</taxon>
    </lineage>
</organism>
<evidence type="ECO:0000313" key="10">
    <source>
        <dbReference type="Proteomes" id="UP000010146"/>
    </source>
</evidence>
<dbReference type="PANTHER" id="PTHR32322:SF18">
    <property type="entry name" value="S-ADENOSYLMETHIONINE_S-ADENOSYLHOMOCYSTEINE TRANSPORTER"/>
    <property type="match status" value="1"/>
</dbReference>
<feature type="transmembrane region" description="Helical" evidence="7">
    <location>
        <begin position="20"/>
        <end position="38"/>
    </location>
</feature>
<feature type="transmembrane region" description="Helical" evidence="7">
    <location>
        <begin position="135"/>
        <end position="155"/>
    </location>
</feature>
<evidence type="ECO:0000259" key="8">
    <source>
        <dbReference type="Pfam" id="PF00892"/>
    </source>
</evidence>
<feature type="transmembrane region" description="Helical" evidence="7">
    <location>
        <begin position="107"/>
        <end position="128"/>
    </location>
</feature>
<feature type="transmembrane region" description="Helical" evidence="7">
    <location>
        <begin position="82"/>
        <end position="101"/>
    </location>
</feature>
<dbReference type="SUPFAM" id="SSF103481">
    <property type="entry name" value="Multidrug resistance efflux transporter EmrE"/>
    <property type="match status" value="2"/>
</dbReference>
<comment type="subcellular location">
    <subcellularLocation>
        <location evidence="1">Cell membrane</location>
        <topology evidence="1">Multi-pass membrane protein</topology>
    </subcellularLocation>
</comment>
<feature type="transmembrane region" description="Helical" evidence="7">
    <location>
        <begin position="234"/>
        <end position="253"/>
    </location>
</feature>
<dbReference type="PANTHER" id="PTHR32322">
    <property type="entry name" value="INNER MEMBRANE TRANSPORTER"/>
    <property type="match status" value="1"/>
</dbReference>
<evidence type="ECO:0000313" key="9">
    <source>
        <dbReference type="EMBL" id="KKC28923.1"/>
    </source>
</evidence>
<comment type="caution">
    <text evidence="9">The sequence shown here is derived from an EMBL/GenBank/DDBJ whole genome shotgun (WGS) entry which is preliminary data.</text>
</comment>
<evidence type="ECO:0000256" key="1">
    <source>
        <dbReference type="ARBA" id="ARBA00004651"/>
    </source>
</evidence>
<accession>A0A0F5PJT6</accession>
<dbReference type="AlphaFoldDB" id="A0A0F5PJT6"/>
<reference evidence="9 10" key="1">
    <citation type="submission" date="2008-07" db="EMBL/GenBank/DDBJ databases">
        <authorList>
            <person name="Gonzalez J."/>
            <person name="Sokolova T."/>
            <person name="Ferriera S."/>
            <person name="Johnson J."/>
            <person name="Kravitz S."/>
            <person name="Beeson K."/>
            <person name="Sutton G."/>
            <person name="Rogers Y.-H."/>
            <person name="Friedman R."/>
            <person name="Frazier M."/>
            <person name="Venter J.C."/>
        </authorList>
    </citation>
    <scope>NUCLEOTIDE SEQUENCE [LARGE SCALE GENOMIC DNA]</scope>
    <source>
        <strain evidence="9 10">DSM 12653</strain>
    </source>
</reference>
<keyword evidence="4 7" id="KW-0812">Transmembrane</keyword>
<feature type="domain" description="EamA" evidence="8">
    <location>
        <begin position="164"/>
        <end position="307"/>
    </location>
</feature>
<dbReference type="Proteomes" id="UP000010146">
    <property type="component" value="Unassembled WGS sequence"/>
</dbReference>
<evidence type="ECO:0000256" key="4">
    <source>
        <dbReference type="ARBA" id="ARBA00022692"/>
    </source>
</evidence>
<dbReference type="Pfam" id="PF00892">
    <property type="entry name" value="EamA"/>
    <property type="match status" value="2"/>
</dbReference>
<proteinExistence type="inferred from homology"/>
<dbReference type="InterPro" id="IPR000620">
    <property type="entry name" value="EamA_dom"/>
</dbReference>
<gene>
    <name evidence="9" type="ORF">CDSM653_02083</name>
</gene>
<keyword evidence="6 7" id="KW-0472">Membrane</keyword>
<protein>
    <submittedName>
        <fullName evidence="9">DMT family permease</fullName>
    </submittedName>
</protein>
<evidence type="ECO:0000256" key="6">
    <source>
        <dbReference type="ARBA" id="ARBA00023136"/>
    </source>
</evidence>
<comment type="similarity">
    <text evidence="2">Belongs to the EamA transporter family.</text>
</comment>
<feature type="transmembrane region" description="Helical" evidence="7">
    <location>
        <begin position="50"/>
        <end position="70"/>
    </location>
</feature>
<dbReference type="EMBL" id="ABXP02000111">
    <property type="protein sequence ID" value="KKC28923.1"/>
    <property type="molecule type" value="Genomic_DNA"/>
</dbReference>
<dbReference type="InterPro" id="IPR050638">
    <property type="entry name" value="AA-Vitamin_Transporters"/>
</dbReference>